<evidence type="ECO:0000256" key="2">
    <source>
        <dbReference type="ARBA" id="ARBA00022857"/>
    </source>
</evidence>
<dbReference type="OrthoDB" id="9773828at2"/>
<dbReference type="EMBL" id="QRDZ01000065">
    <property type="protein sequence ID" value="RED51704.1"/>
    <property type="molecule type" value="Genomic_DNA"/>
</dbReference>
<keyword evidence="2" id="KW-0521">NADP</keyword>
<evidence type="ECO:0000256" key="1">
    <source>
        <dbReference type="ARBA" id="ARBA00006515"/>
    </source>
</evidence>
<keyword evidence="6" id="KW-1185">Reference proteome</keyword>
<evidence type="ECO:0000256" key="3">
    <source>
        <dbReference type="ARBA" id="ARBA00023002"/>
    </source>
</evidence>
<dbReference type="GO" id="GO:0016491">
    <property type="term" value="F:oxidoreductase activity"/>
    <property type="evidence" value="ECO:0007669"/>
    <property type="project" value="UniProtKB-KW"/>
</dbReference>
<dbReference type="RefSeq" id="WP_116065939.1">
    <property type="nucleotide sequence ID" value="NZ_QRDZ01000065.1"/>
</dbReference>
<sequence>MVYVANKERYASMKYNRVGRSGLKIPAVSLGLWHNFGGIDSFENGRALVRHAFDLGITHFDLANNYGPPPGSAEEMFGRLLASDLKPYRDELVVSTKAGYYMWEGPYGEWGSRKYLLSSLDQSLKRMGLDYVDIFYHHRPDPETPLEETMMALDHAVRSGKALYVGISNYRAPEAKEAIRILKELGTPLLIHQPRYSMFDRWIEAGLQDVLEEGGVGSIVFSPLEQGLLTNRYLGGIPQDSRAAGASVFLNEGNITADKLEKVRRLNELASERGQTLAQMALAWVLRGERVTSVLIGASKVAQLDDNVAMLQRLDFSADELSRIEAILN</sequence>
<dbReference type="CDD" id="cd19151">
    <property type="entry name" value="AKR_AKR14A2"/>
    <property type="match status" value="1"/>
</dbReference>
<keyword evidence="3" id="KW-0560">Oxidoreductase</keyword>
<proteinExistence type="inferred from homology"/>
<comment type="caution">
    <text evidence="5">The sequence shown here is derived from an EMBL/GenBank/DDBJ whole genome shotgun (WGS) entry which is preliminary data.</text>
</comment>
<evidence type="ECO:0000313" key="6">
    <source>
        <dbReference type="Proteomes" id="UP000256977"/>
    </source>
</evidence>
<dbReference type="Gene3D" id="3.20.20.100">
    <property type="entry name" value="NADP-dependent oxidoreductase domain"/>
    <property type="match status" value="1"/>
</dbReference>
<accession>A0A3D9HQA5</accession>
<dbReference type="Proteomes" id="UP000256977">
    <property type="component" value="Unassembled WGS sequence"/>
</dbReference>
<feature type="domain" description="NADP-dependent oxidoreductase" evidence="4">
    <location>
        <begin position="28"/>
        <end position="328"/>
    </location>
</feature>
<dbReference type="PRINTS" id="PR01577">
    <property type="entry name" value="KCNABCHANNEL"/>
</dbReference>
<protein>
    <submittedName>
        <fullName evidence="5">L-glyceraldehyde 3-phosphate reductase</fullName>
    </submittedName>
</protein>
<gene>
    <name evidence="5" type="ORF">DFP98_1659</name>
</gene>
<dbReference type="GO" id="GO:0051596">
    <property type="term" value="P:methylglyoxal catabolic process"/>
    <property type="evidence" value="ECO:0007669"/>
    <property type="project" value="TreeGrafter"/>
</dbReference>
<dbReference type="PANTHER" id="PTHR43150">
    <property type="entry name" value="HYPERKINETIC, ISOFORM M"/>
    <property type="match status" value="1"/>
</dbReference>
<dbReference type="PANTHER" id="PTHR43150:SF4">
    <property type="entry name" value="L-GLYCERALDEHYDE 3-PHOSPHATE REDUCTASE"/>
    <property type="match status" value="1"/>
</dbReference>
<evidence type="ECO:0000259" key="4">
    <source>
        <dbReference type="Pfam" id="PF00248"/>
    </source>
</evidence>
<dbReference type="NCBIfam" id="NF007388">
    <property type="entry name" value="PRK09912.1"/>
    <property type="match status" value="1"/>
</dbReference>
<dbReference type="AlphaFoldDB" id="A0A3D9HQA5"/>
<name>A0A3D9HQA5_9BACL</name>
<dbReference type="InterPro" id="IPR036812">
    <property type="entry name" value="NAD(P)_OxRdtase_dom_sf"/>
</dbReference>
<dbReference type="SUPFAM" id="SSF51430">
    <property type="entry name" value="NAD(P)-linked oxidoreductase"/>
    <property type="match status" value="1"/>
</dbReference>
<dbReference type="InterPro" id="IPR005399">
    <property type="entry name" value="K_chnl_volt-dep_bsu_KCNAB-rel"/>
</dbReference>
<evidence type="ECO:0000313" key="5">
    <source>
        <dbReference type="EMBL" id="RED51704.1"/>
    </source>
</evidence>
<comment type="similarity">
    <text evidence="1">Belongs to the shaker potassium channel beta subunit family.</text>
</comment>
<dbReference type="InterPro" id="IPR023210">
    <property type="entry name" value="NADP_OxRdtase_dom"/>
</dbReference>
<dbReference type="Pfam" id="PF00248">
    <property type="entry name" value="Aldo_ket_red"/>
    <property type="match status" value="1"/>
</dbReference>
<reference evidence="5 6" key="1">
    <citation type="submission" date="2018-07" db="EMBL/GenBank/DDBJ databases">
        <title>Genomic Encyclopedia of Type Strains, Phase III (KMG-III): the genomes of soil and plant-associated and newly described type strains.</title>
        <authorList>
            <person name="Whitman W."/>
        </authorList>
    </citation>
    <scope>NUCLEOTIDE SEQUENCE [LARGE SCALE GENOMIC DNA]</scope>
    <source>
        <strain evidence="5 6">CECT 7287</strain>
    </source>
</reference>
<organism evidence="5 6">
    <name type="scientific">Cohnella phaseoli</name>
    <dbReference type="NCBI Taxonomy" id="456490"/>
    <lineage>
        <taxon>Bacteria</taxon>
        <taxon>Bacillati</taxon>
        <taxon>Bacillota</taxon>
        <taxon>Bacilli</taxon>
        <taxon>Bacillales</taxon>
        <taxon>Paenibacillaceae</taxon>
        <taxon>Cohnella</taxon>
    </lineage>
</organism>